<name>A0A382JVT5_9ZZZZ</name>
<accession>A0A382JVT5</accession>
<reference evidence="2" key="1">
    <citation type="submission" date="2018-05" db="EMBL/GenBank/DDBJ databases">
        <authorList>
            <person name="Lanie J.A."/>
            <person name="Ng W.-L."/>
            <person name="Kazmierczak K.M."/>
            <person name="Andrzejewski T.M."/>
            <person name="Davidsen T.M."/>
            <person name="Wayne K.J."/>
            <person name="Tettelin H."/>
            <person name="Glass J.I."/>
            <person name="Rusch D."/>
            <person name="Podicherti R."/>
            <person name="Tsui H.-C.T."/>
            <person name="Winkler M.E."/>
        </authorList>
    </citation>
    <scope>NUCLEOTIDE SEQUENCE</scope>
</reference>
<organism evidence="2">
    <name type="scientific">marine metagenome</name>
    <dbReference type="NCBI Taxonomy" id="408172"/>
    <lineage>
        <taxon>unclassified sequences</taxon>
        <taxon>metagenomes</taxon>
        <taxon>ecological metagenomes</taxon>
    </lineage>
</organism>
<gene>
    <name evidence="2" type="ORF">METZ01_LOCUS268306</name>
</gene>
<feature type="non-terminal residue" evidence="2">
    <location>
        <position position="1"/>
    </location>
</feature>
<sequence>ESQELADRRSAADPHALPIPPASNLLGEMIWWADLSGSRADETTIWPHGFDPRLALVYID</sequence>
<evidence type="ECO:0000313" key="2">
    <source>
        <dbReference type="EMBL" id="SVC15452.1"/>
    </source>
</evidence>
<feature type="compositionally biased region" description="Basic and acidic residues" evidence="1">
    <location>
        <begin position="1"/>
        <end position="12"/>
    </location>
</feature>
<feature type="region of interest" description="Disordered" evidence="1">
    <location>
        <begin position="1"/>
        <end position="22"/>
    </location>
</feature>
<dbReference type="AlphaFoldDB" id="A0A382JVT5"/>
<protein>
    <submittedName>
        <fullName evidence="2">Uncharacterized protein</fullName>
    </submittedName>
</protein>
<dbReference type="EMBL" id="UINC01076362">
    <property type="protein sequence ID" value="SVC15452.1"/>
    <property type="molecule type" value="Genomic_DNA"/>
</dbReference>
<evidence type="ECO:0000256" key="1">
    <source>
        <dbReference type="SAM" id="MobiDB-lite"/>
    </source>
</evidence>
<proteinExistence type="predicted"/>